<evidence type="ECO:0000259" key="2">
    <source>
        <dbReference type="Pfam" id="PF03129"/>
    </source>
</evidence>
<dbReference type="EC" id="6.1.1.3" evidence="3"/>
<organism evidence="3">
    <name type="scientific">bioreactor metagenome</name>
    <dbReference type="NCBI Taxonomy" id="1076179"/>
    <lineage>
        <taxon>unclassified sequences</taxon>
        <taxon>metagenomes</taxon>
        <taxon>ecological metagenomes</taxon>
    </lineage>
</organism>
<dbReference type="GO" id="GO:0006435">
    <property type="term" value="P:threonyl-tRNA aminoacylation"/>
    <property type="evidence" value="ECO:0007669"/>
    <property type="project" value="TreeGrafter"/>
</dbReference>
<dbReference type="InterPro" id="IPR047246">
    <property type="entry name" value="ThrRS_anticodon"/>
</dbReference>
<keyword evidence="1" id="KW-0648">Protein biosynthesis</keyword>
<dbReference type="InterPro" id="IPR036621">
    <property type="entry name" value="Anticodon-bd_dom_sf"/>
</dbReference>
<dbReference type="PANTHER" id="PTHR11451">
    <property type="entry name" value="THREONINE-TRNA LIGASE"/>
    <property type="match status" value="1"/>
</dbReference>
<feature type="domain" description="Anticodon-binding" evidence="2">
    <location>
        <begin position="2"/>
        <end position="87"/>
    </location>
</feature>
<sequence length="95" mass="10800">MLPISEDFFEYANEVKTELATHGVRVEIDCRDEKLGKKIRDAQIQKIPYMVVLGEKEASSKQVAPRDRSKGDLGAMSINDFVKVLEEEFNPLICK</sequence>
<dbReference type="Gene3D" id="3.40.50.800">
    <property type="entry name" value="Anticodon-binding domain"/>
    <property type="match status" value="1"/>
</dbReference>
<dbReference type="SUPFAM" id="SSF52954">
    <property type="entry name" value="Class II aaRS ABD-related"/>
    <property type="match status" value="1"/>
</dbReference>
<gene>
    <name evidence="3" type="primary">thrS_30</name>
    <name evidence="3" type="ORF">SDC9_146856</name>
</gene>
<dbReference type="Pfam" id="PF03129">
    <property type="entry name" value="HGTP_anticodon"/>
    <property type="match status" value="1"/>
</dbReference>
<dbReference type="EMBL" id="VSSQ01045756">
    <property type="protein sequence ID" value="MPM99663.1"/>
    <property type="molecule type" value="Genomic_DNA"/>
</dbReference>
<dbReference type="AlphaFoldDB" id="A0A645EFY2"/>
<dbReference type="InterPro" id="IPR004154">
    <property type="entry name" value="Anticodon-bd"/>
</dbReference>
<evidence type="ECO:0000256" key="1">
    <source>
        <dbReference type="ARBA" id="ARBA00022917"/>
    </source>
</evidence>
<evidence type="ECO:0000313" key="3">
    <source>
        <dbReference type="EMBL" id="MPM99663.1"/>
    </source>
</evidence>
<dbReference type="PANTHER" id="PTHR11451:SF44">
    <property type="entry name" value="THREONINE--TRNA LIGASE, CHLOROPLASTIC_MITOCHONDRIAL 2"/>
    <property type="match status" value="1"/>
</dbReference>
<dbReference type="GO" id="GO:0004829">
    <property type="term" value="F:threonine-tRNA ligase activity"/>
    <property type="evidence" value="ECO:0007669"/>
    <property type="project" value="UniProtKB-EC"/>
</dbReference>
<reference evidence="3" key="1">
    <citation type="submission" date="2019-08" db="EMBL/GenBank/DDBJ databases">
        <authorList>
            <person name="Kucharzyk K."/>
            <person name="Murdoch R.W."/>
            <person name="Higgins S."/>
            <person name="Loffler F."/>
        </authorList>
    </citation>
    <scope>NUCLEOTIDE SEQUENCE</scope>
</reference>
<dbReference type="FunFam" id="3.40.50.800:FF:000001">
    <property type="entry name" value="Threonine--tRNA ligase"/>
    <property type="match status" value="1"/>
</dbReference>
<protein>
    <submittedName>
        <fullName evidence="3">Threonine--tRNA ligase</fullName>
        <ecNumber evidence="3">6.1.1.3</ecNumber>
    </submittedName>
</protein>
<keyword evidence="3" id="KW-0436">Ligase</keyword>
<comment type="caution">
    <text evidence="3">The sequence shown here is derived from an EMBL/GenBank/DDBJ whole genome shotgun (WGS) entry which is preliminary data.</text>
</comment>
<dbReference type="CDD" id="cd00860">
    <property type="entry name" value="ThrRS_anticodon"/>
    <property type="match status" value="1"/>
</dbReference>
<accession>A0A645EFY2</accession>
<proteinExistence type="predicted"/>
<name>A0A645EFY2_9ZZZZ</name>